<evidence type="ECO:0000313" key="2">
    <source>
        <dbReference type="Proteomes" id="UP000027463"/>
    </source>
</evidence>
<reference evidence="1 2" key="1">
    <citation type="submission" date="2013-07" db="EMBL/GenBank/DDBJ databases">
        <title>Thalassospira permensis NBRC 106175 Genome Sequencing.</title>
        <authorList>
            <person name="Lai Q."/>
            <person name="Shao Z."/>
        </authorList>
    </citation>
    <scope>NUCLEOTIDE SEQUENCE [LARGE SCALE GENOMIC DNA]</scope>
    <source>
        <strain evidence="1 2">NBRC 106175</strain>
    </source>
</reference>
<name>A0ABR4TLA7_9PROT</name>
<gene>
    <name evidence="1" type="ORF">SMB34_05770</name>
</gene>
<sequence>MSACLDILASHPRPTLRAGAMAMIIGISALRM</sequence>
<comment type="caution">
    <text evidence="1">The sequence shown here is derived from an EMBL/GenBank/DDBJ whole genome shotgun (WGS) entry which is preliminary data.</text>
</comment>
<protein>
    <submittedName>
        <fullName evidence="1">Uncharacterized protein</fullName>
    </submittedName>
</protein>
<organism evidence="1 2">
    <name type="scientific">Thalassospira permensis NBRC 106175</name>
    <dbReference type="NCBI Taxonomy" id="1353532"/>
    <lineage>
        <taxon>Bacteria</taxon>
        <taxon>Pseudomonadati</taxon>
        <taxon>Pseudomonadota</taxon>
        <taxon>Alphaproteobacteria</taxon>
        <taxon>Rhodospirillales</taxon>
        <taxon>Thalassospiraceae</taxon>
        <taxon>Thalassospira</taxon>
    </lineage>
</organism>
<proteinExistence type="predicted"/>
<accession>A0ABR4TLA7</accession>
<evidence type="ECO:0000313" key="1">
    <source>
        <dbReference type="EMBL" id="KEO53561.1"/>
    </source>
</evidence>
<dbReference type="Proteomes" id="UP000027463">
    <property type="component" value="Unassembled WGS sequence"/>
</dbReference>
<keyword evidence="2" id="KW-1185">Reference proteome</keyword>
<dbReference type="EMBL" id="AUNC01000034">
    <property type="protein sequence ID" value="KEO53561.1"/>
    <property type="molecule type" value="Genomic_DNA"/>
</dbReference>